<evidence type="ECO:0000313" key="8">
    <source>
        <dbReference type="EMBL" id="PIY96952.1"/>
    </source>
</evidence>
<dbReference type="HAMAP" id="MF_01416">
    <property type="entry name" value="ATP_synth_delta_bact"/>
    <property type="match status" value="1"/>
</dbReference>
<keyword evidence="3 7" id="KW-0375">Hydrogen ion transport</keyword>
<keyword evidence="5 7" id="KW-0472">Membrane</keyword>
<organism evidence="8 9">
    <name type="scientific">Candidatus Kerfeldbacteria bacterium CG_4_10_14_0_8_um_filter_42_10</name>
    <dbReference type="NCBI Taxonomy" id="2014248"/>
    <lineage>
        <taxon>Bacteria</taxon>
        <taxon>Candidatus Kerfeldiibacteriota</taxon>
    </lineage>
</organism>
<keyword evidence="7" id="KW-0139">CF(1)</keyword>
<sequence>MKRVTPKQYAIALYESIKDSEGTELNQRIRNFLELIRKRKNMKSLNKIYKHFVAVYQEREQVLQAEVTASRDLGSKVKSEIIHWLNESTGRTATLTELIDPTILGGVIVKFGDTVWDASLKNSLKKLQNSFNK</sequence>
<name>A0A2M7RK42_9BACT</name>
<dbReference type="InterPro" id="IPR000711">
    <property type="entry name" value="ATPase_OSCP/dsu"/>
</dbReference>
<comment type="subcellular location">
    <subcellularLocation>
        <location evidence="7">Cell membrane</location>
        <topology evidence="7">Peripheral membrane protein</topology>
    </subcellularLocation>
    <subcellularLocation>
        <location evidence="1">Membrane</location>
    </subcellularLocation>
</comment>
<evidence type="ECO:0000256" key="4">
    <source>
        <dbReference type="ARBA" id="ARBA00023065"/>
    </source>
</evidence>
<evidence type="ECO:0000256" key="7">
    <source>
        <dbReference type="HAMAP-Rule" id="MF_01416"/>
    </source>
</evidence>
<dbReference type="EMBL" id="PFMD01000024">
    <property type="protein sequence ID" value="PIY96952.1"/>
    <property type="molecule type" value="Genomic_DNA"/>
</dbReference>
<accession>A0A2M7RK42</accession>
<keyword evidence="2 7" id="KW-0813">Transport</keyword>
<dbReference type="Proteomes" id="UP000230779">
    <property type="component" value="Unassembled WGS sequence"/>
</dbReference>
<evidence type="ECO:0000256" key="5">
    <source>
        <dbReference type="ARBA" id="ARBA00023136"/>
    </source>
</evidence>
<gene>
    <name evidence="7 8" type="primary">atpH</name>
    <name evidence="8" type="ORF">COY66_02150</name>
</gene>
<protein>
    <recommendedName>
        <fullName evidence="7">ATP synthase subunit delta</fullName>
    </recommendedName>
    <alternativeName>
        <fullName evidence="7">ATP synthase F(1) sector subunit delta</fullName>
    </alternativeName>
    <alternativeName>
        <fullName evidence="7">F-type ATPase subunit delta</fullName>
        <shortName evidence="7">F-ATPase subunit delta</shortName>
    </alternativeName>
</protein>
<proteinExistence type="inferred from homology"/>
<evidence type="ECO:0000256" key="3">
    <source>
        <dbReference type="ARBA" id="ARBA00022781"/>
    </source>
</evidence>
<dbReference type="PANTHER" id="PTHR11910">
    <property type="entry name" value="ATP SYNTHASE DELTA CHAIN"/>
    <property type="match status" value="1"/>
</dbReference>
<dbReference type="Pfam" id="PF00213">
    <property type="entry name" value="OSCP"/>
    <property type="match status" value="1"/>
</dbReference>
<comment type="similarity">
    <text evidence="7">Belongs to the ATPase delta chain family.</text>
</comment>
<keyword evidence="4 7" id="KW-0406">Ion transport</keyword>
<evidence type="ECO:0000313" key="9">
    <source>
        <dbReference type="Proteomes" id="UP000230779"/>
    </source>
</evidence>
<evidence type="ECO:0000256" key="1">
    <source>
        <dbReference type="ARBA" id="ARBA00004370"/>
    </source>
</evidence>
<comment type="function">
    <text evidence="7">This protein is part of the stalk that links CF(0) to CF(1). It either transmits conformational changes from CF(0) to CF(1) or is implicated in proton conduction.</text>
</comment>
<dbReference type="NCBIfam" id="TIGR01145">
    <property type="entry name" value="ATP_synt_delta"/>
    <property type="match status" value="1"/>
</dbReference>
<evidence type="ECO:0000256" key="6">
    <source>
        <dbReference type="ARBA" id="ARBA00023310"/>
    </source>
</evidence>
<comment type="function">
    <text evidence="7">F(1)F(0) ATP synthase produces ATP from ADP in the presence of a proton or sodium gradient. F-type ATPases consist of two structural domains, F(1) containing the extramembraneous catalytic core and F(0) containing the membrane proton channel, linked together by a central stalk and a peripheral stalk. During catalysis, ATP synthesis in the catalytic domain of F(1) is coupled via a rotary mechanism of the central stalk subunits to proton translocation.</text>
</comment>
<keyword evidence="6 7" id="KW-0066">ATP synthesis</keyword>
<dbReference type="GO" id="GO:0005886">
    <property type="term" value="C:plasma membrane"/>
    <property type="evidence" value="ECO:0007669"/>
    <property type="project" value="UniProtKB-SubCell"/>
</dbReference>
<dbReference type="GO" id="GO:0045259">
    <property type="term" value="C:proton-transporting ATP synthase complex"/>
    <property type="evidence" value="ECO:0007669"/>
    <property type="project" value="UniProtKB-KW"/>
</dbReference>
<comment type="caution">
    <text evidence="8">The sequence shown here is derived from an EMBL/GenBank/DDBJ whole genome shotgun (WGS) entry which is preliminary data.</text>
</comment>
<evidence type="ECO:0000256" key="2">
    <source>
        <dbReference type="ARBA" id="ARBA00022448"/>
    </source>
</evidence>
<dbReference type="GO" id="GO:0046933">
    <property type="term" value="F:proton-transporting ATP synthase activity, rotational mechanism"/>
    <property type="evidence" value="ECO:0007669"/>
    <property type="project" value="UniProtKB-UniRule"/>
</dbReference>
<reference evidence="8 9" key="1">
    <citation type="submission" date="2017-09" db="EMBL/GenBank/DDBJ databases">
        <title>Depth-based differentiation of microbial function through sediment-hosted aquifers and enrichment of novel symbionts in the deep terrestrial subsurface.</title>
        <authorList>
            <person name="Probst A.J."/>
            <person name="Ladd B."/>
            <person name="Jarett J.K."/>
            <person name="Geller-Mcgrath D.E."/>
            <person name="Sieber C.M."/>
            <person name="Emerson J.B."/>
            <person name="Anantharaman K."/>
            <person name="Thomas B.C."/>
            <person name="Malmstrom R."/>
            <person name="Stieglmeier M."/>
            <person name="Klingl A."/>
            <person name="Woyke T."/>
            <person name="Ryan C.M."/>
            <person name="Banfield J.F."/>
        </authorList>
    </citation>
    <scope>NUCLEOTIDE SEQUENCE [LARGE SCALE GENOMIC DNA]</scope>
    <source>
        <strain evidence="8">CG_4_10_14_0_8_um_filter_42_10</strain>
    </source>
</reference>
<dbReference type="AlphaFoldDB" id="A0A2M7RK42"/>
<keyword evidence="7" id="KW-1003">Cell membrane</keyword>